<comment type="subcellular location">
    <subcellularLocation>
        <location evidence="1">Periplasm</location>
    </subcellularLocation>
</comment>
<evidence type="ECO:0000313" key="7">
    <source>
        <dbReference type="Proteomes" id="UP001629536"/>
    </source>
</evidence>
<evidence type="ECO:0000256" key="1">
    <source>
        <dbReference type="ARBA" id="ARBA00004418"/>
    </source>
</evidence>
<keyword evidence="2" id="KW-0732">Signal</keyword>
<dbReference type="Gene3D" id="2.70.98.70">
    <property type="match status" value="1"/>
</dbReference>
<dbReference type="InterPro" id="IPR012480">
    <property type="entry name" value="Hepar_II_III_C"/>
</dbReference>
<evidence type="ECO:0000256" key="2">
    <source>
        <dbReference type="ARBA" id="ARBA00022729"/>
    </source>
</evidence>
<dbReference type="PANTHER" id="PTHR39210:SF1">
    <property type="entry name" value="HEPARIN-SULFATE LYASE"/>
    <property type="match status" value="1"/>
</dbReference>
<dbReference type="GO" id="GO:0016829">
    <property type="term" value="F:lyase activity"/>
    <property type="evidence" value="ECO:0007669"/>
    <property type="project" value="UniProtKB-KW"/>
</dbReference>
<dbReference type="PANTHER" id="PTHR39210">
    <property type="entry name" value="HEPARIN-SULFATE LYASE"/>
    <property type="match status" value="1"/>
</dbReference>
<gene>
    <name evidence="6" type="ORF">ABGF40_04395</name>
</gene>
<feature type="domain" description="Heparinase II/III-like C-terminal" evidence="5">
    <location>
        <begin position="328"/>
        <end position="500"/>
    </location>
</feature>
<dbReference type="Pfam" id="PF07940">
    <property type="entry name" value="Hepar_II_III_C"/>
    <property type="match status" value="1"/>
</dbReference>
<evidence type="ECO:0000259" key="5">
    <source>
        <dbReference type="Pfam" id="PF07940"/>
    </source>
</evidence>
<comment type="caution">
    <text evidence="6">The sequence shown here is derived from an EMBL/GenBank/DDBJ whole genome shotgun (WGS) entry which is preliminary data.</text>
</comment>
<accession>A0ABW9F7E8</accession>
<sequence length="621" mass="74274">MKKQDIINRIKKYNINEYAFIKENSDLFLKDKIRFVNNWAMERCEDIVDFSDFNWNKVHNNDPEWAFMLNRQEYLIDLFISYVVENNVKYLEKIKQHIFEKITDLDEMQKYKNSSRTLDTGIRIYQWTFLLRNSSKYNLFTNHEEEIIKESIVKQINFLYENFEDRYYLSNWGSIQIAAVLIFNSLYDKILDKKIIDFFEKALEINVNISIYDDGTQWEQSSMYHVDVMVYYFNLLISSDNYFNILNDKLYKMAEYVYYVTGPDNLQFSIGDSDVIDTRDIMTWMSIFWKDDRFKEKSFVHPDILSYFMFTENMIADFENIKSKLVEKSSKVYKDSGQIFLKDKNFYLYFKNGVMGSSHTHSDLNSLCFYYKGEPIVVDSGRFTYVDGLYRNYFKSMNAHSSLIIDDECPEIVTGSWDYSRYPEPISLEFKENDIAQYIESSIRGEIEGGSYIHTRYVIKFKDKCLFIVDKVKMKGKHKSNIRFILDDNIKELSENGLKILNEERYSYKDTIISKKYNKIDKSKMIYREDFFEDELYISTVFYDESITIDAMNIRQTNKKDNLKGSFIWKINDEKEYSLNINTEPIITGSKILKIYENDILTRGKCVIIDNIDNKFYRIKS</sequence>
<dbReference type="Proteomes" id="UP001629536">
    <property type="component" value="Unassembled WGS sequence"/>
</dbReference>
<evidence type="ECO:0000256" key="4">
    <source>
        <dbReference type="ARBA" id="ARBA00023239"/>
    </source>
</evidence>
<organism evidence="6 7">
    <name type="scientific">Helcococcus bovis</name>
    <dbReference type="NCBI Taxonomy" id="3153252"/>
    <lineage>
        <taxon>Bacteria</taxon>
        <taxon>Bacillati</taxon>
        <taxon>Bacillota</taxon>
        <taxon>Tissierellia</taxon>
        <taxon>Tissierellales</taxon>
        <taxon>Peptoniphilaceae</taxon>
        <taxon>Helcococcus</taxon>
    </lineage>
</organism>
<evidence type="ECO:0000256" key="3">
    <source>
        <dbReference type="ARBA" id="ARBA00022764"/>
    </source>
</evidence>
<dbReference type="RefSeq" id="WP_408126560.1">
    <property type="nucleotide sequence ID" value="NZ_JBFNFH010000008.1"/>
</dbReference>
<dbReference type="Gene3D" id="1.50.10.100">
    <property type="entry name" value="Chondroitin AC/alginate lyase"/>
    <property type="match status" value="1"/>
</dbReference>
<dbReference type="InterPro" id="IPR008929">
    <property type="entry name" value="Chondroitin_lyas"/>
</dbReference>
<protein>
    <submittedName>
        <fullName evidence="6">Alginate lyase family protein</fullName>
    </submittedName>
</protein>
<dbReference type="SUPFAM" id="SSF48230">
    <property type="entry name" value="Chondroitin AC/alginate lyase"/>
    <property type="match status" value="1"/>
</dbReference>
<evidence type="ECO:0000313" key="6">
    <source>
        <dbReference type="EMBL" id="MFM1524906.1"/>
    </source>
</evidence>
<keyword evidence="4 6" id="KW-0456">Lyase</keyword>
<dbReference type="EMBL" id="JBFNFH010000008">
    <property type="protein sequence ID" value="MFM1524906.1"/>
    <property type="molecule type" value="Genomic_DNA"/>
</dbReference>
<keyword evidence="3" id="KW-0574">Periplasm</keyword>
<proteinExistence type="predicted"/>
<name>A0ABW9F7E8_9FIRM</name>
<keyword evidence="7" id="KW-1185">Reference proteome</keyword>
<reference evidence="6 7" key="1">
    <citation type="journal article" date="2024" name="Front. Microbiol.">
        <title>Pangenomic and biochemical analyses of Helcococcus ovis reveal widespread tetracycline resistance and a novel bacterial species, Helcococcus bovis.</title>
        <authorList>
            <person name="Cunha F."/>
            <person name="Zhai Y."/>
            <person name="Casaro S."/>
            <person name="Jones K.L."/>
            <person name="Hernandez M."/>
            <person name="Bisinotto R.S."/>
            <person name="Kariyawasam S."/>
            <person name="Brown M.B."/>
            <person name="Phillips A."/>
            <person name="Jeong K.C."/>
            <person name="Galvao K.N."/>
        </authorList>
    </citation>
    <scope>NUCLEOTIDE SEQUENCE [LARGE SCALE GENOMIC DNA]</scope>
    <source>
        <strain evidence="6 7">KG197</strain>
    </source>
</reference>